<reference evidence="3" key="1">
    <citation type="submission" date="2017-08" db="EMBL/GenBank/DDBJ databases">
        <authorList>
            <person name="Varghese N."/>
            <person name="Submissions S."/>
        </authorList>
    </citation>
    <scope>NUCLEOTIDE SEQUENCE [LARGE SCALE GENOMIC DNA]</scope>
    <source>
        <strain evidence="3">JC23</strain>
    </source>
</reference>
<feature type="transmembrane region" description="Helical" evidence="1">
    <location>
        <begin position="97"/>
        <end position="114"/>
    </location>
</feature>
<protein>
    <submittedName>
        <fullName evidence="2">Uncharacterized protein</fullName>
    </submittedName>
</protein>
<keyword evidence="1" id="KW-1133">Transmembrane helix</keyword>
<accession>A0A285UPH2</accession>
<dbReference type="RefSeq" id="WP_097150867.1">
    <property type="nucleotide sequence ID" value="NZ_OBQC01000017.1"/>
</dbReference>
<dbReference type="Proteomes" id="UP000219252">
    <property type="component" value="Unassembled WGS sequence"/>
</dbReference>
<evidence type="ECO:0000256" key="1">
    <source>
        <dbReference type="SAM" id="Phobius"/>
    </source>
</evidence>
<name>A0A285UPH2_9BACL</name>
<gene>
    <name evidence="2" type="ORF">SAMN05877842_11724</name>
</gene>
<dbReference type="EMBL" id="OBQC01000017">
    <property type="protein sequence ID" value="SOC43719.1"/>
    <property type="molecule type" value="Genomic_DNA"/>
</dbReference>
<proteinExistence type="predicted"/>
<evidence type="ECO:0000313" key="3">
    <source>
        <dbReference type="Proteomes" id="UP000219252"/>
    </source>
</evidence>
<feature type="transmembrane region" description="Helical" evidence="1">
    <location>
        <begin position="64"/>
        <end position="85"/>
    </location>
</feature>
<keyword evidence="1" id="KW-0812">Transmembrane</keyword>
<dbReference type="OrthoDB" id="2932708at2"/>
<evidence type="ECO:0000313" key="2">
    <source>
        <dbReference type="EMBL" id="SOC43719.1"/>
    </source>
</evidence>
<feature type="transmembrane region" description="Helical" evidence="1">
    <location>
        <begin position="33"/>
        <end position="52"/>
    </location>
</feature>
<feature type="transmembrane region" description="Helical" evidence="1">
    <location>
        <begin position="9"/>
        <end position="27"/>
    </location>
</feature>
<dbReference type="AlphaFoldDB" id="A0A285UPH2"/>
<keyword evidence="3" id="KW-1185">Reference proteome</keyword>
<sequence length="122" mass="13966">MKFFNTLDIIYFFVMSLLLVYDFFPNFPFADSVPTNVLIPLILVLMVLSILLKQYNDKSKKDLLKAQIFWTIYLLLLIVILTVLGGQSKTGIALDNGVLWIAVLISLVGPLSRWRKLKNSEE</sequence>
<organism evidence="2 3">
    <name type="scientific">Ureibacillus acetophenoni</name>
    <dbReference type="NCBI Taxonomy" id="614649"/>
    <lineage>
        <taxon>Bacteria</taxon>
        <taxon>Bacillati</taxon>
        <taxon>Bacillota</taxon>
        <taxon>Bacilli</taxon>
        <taxon>Bacillales</taxon>
        <taxon>Caryophanaceae</taxon>
        <taxon>Ureibacillus</taxon>
    </lineage>
</organism>
<keyword evidence="1" id="KW-0472">Membrane</keyword>